<name>A0A9W5B2X0_9HYPH</name>
<evidence type="ECO:0000313" key="2">
    <source>
        <dbReference type="Proteomes" id="UP000191933"/>
    </source>
</evidence>
<reference evidence="1 2" key="1">
    <citation type="submission" date="2016-01" db="EMBL/GenBank/DDBJ databases">
        <authorList>
            <person name="Regsiter A."/>
            <person name="william w."/>
        </authorList>
    </citation>
    <scope>NUCLEOTIDE SEQUENCE [LARGE SCALE GENOMIC DNA]</scope>
    <source>
        <strain evidence="1 2">CFBP 5494</strain>
    </source>
</reference>
<proteinExistence type="predicted"/>
<organism evidence="1 2">
    <name type="scientific">Agrobacterium genomosp. 2 str. CFBP 5494</name>
    <dbReference type="NCBI Taxonomy" id="1183436"/>
    <lineage>
        <taxon>Bacteria</taxon>
        <taxon>Pseudomonadati</taxon>
        <taxon>Pseudomonadota</taxon>
        <taxon>Alphaproteobacteria</taxon>
        <taxon>Hyphomicrobiales</taxon>
        <taxon>Rhizobiaceae</taxon>
        <taxon>Rhizobium/Agrobacterium group</taxon>
        <taxon>Agrobacterium</taxon>
        <taxon>Agrobacterium tumefaciens complex</taxon>
    </lineage>
</organism>
<protein>
    <submittedName>
        <fullName evidence="1">Uncharacterized protein</fullName>
    </submittedName>
</protein>
<gene>
    <name evidence="1" type="ORF">AGR2A_Cc80068</name>
</gene>
<dbReference type="AlphaFoldDB" id="A0A9W5B2X0"/>
<dbReference type="EMBL" id="FBVY01000019">
    <property type="protein sequence ID" value="CUW94077.1"/>
    <property type="molecule type" value="Genomic_DNA"/>
</dbReference>
<keyword evidence="2" id="KW-1185">Reference proteome</keyword>
<comment type="caution">
    <text evidence="1">The sequence shown here is derived from an EMBL/GenBank/DDBJ whole genome shotgun (WGS) entry which is preliminary data.</text>
</comment>
<accession>A0A9W5B2X0</accession>
<dbReference type="Proteomes" id="UP000191933">
    <property type="component" value="Unassembled WGS sequence"/>
</dbReference>
<evidence type="ECO:0000313" key="1">
    <source>
        <dbReference type="EMBL" id="CUW94077.1"/>
    </source>
</evidence>
<sequence>MNDLSSVMPDLIRHPADARLRGERVLFSPRTWAGWIPAQGRYDSVLVRQPEKLILIAKGRRLSPTSPFATAPNAI</sequence>